<comment type="subunit">
    <text evidence="4">Monomer.</text>
</comment>
<dbReference type="PANTHER" id="PTHR12147:SF57">
    <property type="entry name" value="PEPTIDE HYDROLASE"/>
    <property type="match status" value="1"/>
</dbReference>
<evidence type="ECO:0000256" key="11">
    <source>
        <dbReference type="ARBA" id="ARBA00022833"/>
    </source>
</evidence>
<evidence type="ECO:0000256" key="1">
    <source>
        <dbReference type="ARBA" id="ARBA00001947"/>
    </source>
</evidence>
<gene>
    <name evidence="18" type="ORF">CC80DRAFT_526040</name>
</gene>
<keyword evidence="10 14" id="KW-0378">Hydrolase</keyword>
<evidence type="ECO:0000256" key="9">
    <source>
        <dbReference type="ARBA" id="ARBA00022729"/>
    </source>
</evidence>
<dbReference type="FunFam" id="3.40.630.10:FF:000054">
    <property type="entry name" value="Peptide hydrolase"/>
    <property type="match status" value="1"/>
</dbReference>
<dbReference type="InterPro" id="IPR003137">
    <property type="entry name" value="PA_domain"/>
</dbReference>
<feature type="region of interest" description="Disordered" evidence="15">
    <location>
        <begin position="447"/>
        <end position="471"/>
    </location>
</feature>
<keyword evidence="9" id="KW-0732">Signal</keyword>
<dbReference type="Gene3D" id="3.40.630.10">
    <property type="entry name" value="Zn peptidases"/>
    <property type="match status" value="1"/>
</dbReference>
<dbReference type="CDD" id="cd02130">
    <property type="entry name" value="PA_ScAPY_like"/>
    <property type="match status" value="1"/>
</dbReference>
<dbReference type="EC" id="3.4.-.-" evidence="14"/>
<comment type="cofactor">
    <cofactor evidence="1">
        <name>Zn(2+)</name>
        <dbReference type="ChEBI" id="CHEBI:29105"/>
    </cofactor>
</comment>
<feature type="compositionally biased region" description="Basic and acidic residues" evidence="15">
    <location>
        <begin position="451"/>
        <end position="471"/>
    </location>
</feature>
<keyword evidence="5" id="KW-0031">Aminopeptidase</keyword>
<dbReference type="AlphaFoldDB" id="A0A6A5TSJ3"/>
<evidence type="ECO:0000313" key="19">
    <source>
        <dbReference type="Proteomes" id="UP000800035"/>
    </source>
</evidence>
<feature type="domain" description="PA" evidence="16">
    <location>
        <begin position="102"/>
        <end position="185"/>
    </location>
</feature>
<keyword evidence="8 14" id="KW-0479">Metal-binding</keyword>
<dbReference type="InterPro" id="IPR041756">
    <property type="entry name" value="M28_SGAP-like"/>
</dbReference>
<feature type="domain" description="Peptidase M28" evidence="17">
    <location>
        <begin position="212"/>
        <end position="430"/>
    </location>
</feature>
<dbReference type="SUPFAM" id="SSF53187">
    <property type="entry name" value="Zn-dependent exopeptidases"/>
    <property type="match status" value="1"/>
</dbReference>
<dbReference type="SUPFAM" id="SSF52025">
    <property type="entry name" value="PA domain"/>
    <property type="match status" value="1"/>
</dbReference>
<protein>
    <recommendedName>
        <fullName evidence="14">Peptide hydrolase</fullName>
        <ecNumber evidence="14">3.4.-.-</ecNumber>
    </recommendedName>
</protein>
<dbReference type="Gene3D" id="3.50.30.30">
    <property type="match status" value="1"/>
</dbReference>
<evidence type="ECO:0000256" key="15">
    <source>
        <dbReference type="SAM" id="MobiDB-lite"/>
    </source>
</evidence>
<dbReference type="GO" id="GO:0006508">
    <property type="term" value="P:proteolysis"/>
    <property type="evidence" value="ECO:0007669"/>
    <property type="project" value="UniProtKB-KW"/>
</dbReference>
<evidence type="ECO:0000256" key="14">
    <source>
        <dbReference type="RuleBase" id="RU361240"/>
    </source>
</evidence>
<evidence type="ECO:0000256" key="5">
    <source>
        <dbReference type="ARBA" id="ARBA00022438"/>
    </source>
</evidence>
<organism evidence="18 19">
    <name type="scientific">Byssothecium circinans</name>
    <dbReference type="NCBI Taxonomy" id="147558"/>
    <lineage>
        <taxon>Eukaryota</taxon>
        <taxon>Fungi</taxon>
        <taxon>Dikarya</taxon>
        <taxon>Ascomycota</taxon>
        <taxon>Pezizomycotina</taxon>
        <taxon>Dothideomycetes</taxon>
        <taxon>Pleosporomycetidae</taxon>
        <taxon>Pleosporales</taxon>
        <taxon>Massarineae</taxon>
        <taxon>Massarinaceae</taxon>
        <taxon>Byssothecium</taxon>
    </lineage>
</organism>
<sequence length="471" mass="49172">MKTTPLIAAAGIVAPAVAQGYKPAVSSSELAKLVNIDELVAGAQDLYDIAKANGGQRAFGGAGHNATQPFVEEYVEAQTELTVGGTDYVATYLTYSPSANLTKPLVAVSNIGCNATDYPSTVTGNIAYIKRGTCPFSEKVTNAKTAGAVGVIIYNHINKTVSGTLGGPGDWLPSVTVEYAPGQAILAQLSSAAEVSASIYINVIQENRTTFNVIAETKTGDHNNVLALGAHTDSVPEGPGINDDGSGTIGVLTVAKHLSKFSVKNAVRFGFWSAEEFGLLGPYHYVKTLNGTISGNASEISKVRAYVNFDMIASPNYALGVHDGDGSTFNFSGPPGSDTIEKNFGAFFTSKNLSFIPSEFSGRSDYAAFLENGIAAGGVDTGAEGLKTEEEAALFGGEAGVAYDINYHGPGDTVDNLALDAFLWNSQAIADAVGRYANDFGDIPKPNITSLERRGTEMAKRGKENRNGSSA</sequence>
<dbReference type="EMBL" id="ML976993">
    <property type="protein sequence ID" value="KAF1955913.1"/>
    <property type="molecule type" value="Genomic_DNA"/>
</dbReference>
<evidence type="ECO:0000256" key="3">
    <source>
        <dbReference type="ARBA" id="ARBA00005957"/>
    </source>
</evidence>
<keyword evidence="6" id="KW-0964">Secreted</keyword>
<accession>A0A6A5TSJ3</accession>
<proteinExistence type="inferred from homology"/>
<comment type="similarity">
    <text evidence="3">Belongs to the peptidase M28 family. M28A subfamily.</text>
</comment>
<dbReference type="Pfam" id="PF04389">
    <property type="entry name" value="Peptidase_M28"/>
    <property type="match status" value="1"/>
</dbReference>
<dbReference type="InterPro" id="IPR007484">
    <property type="entry name" value="Peptidase_M28"/>
</dbReference>
<comment type="subcellular location">
    <subcellularLocation>
        <location evidence="2">Secreted</location>
    </subcellularLocation>
</comment>
<keyword evidence="12" id="KW-0482">Metalloprotease</keyword>
<keyword evidence="7 14" id="KW-0645">Protease</keyword>
<evidence type="ECO:0000256" key="13">
    <source>
        <dbReference type="ARBA" id="ARBA00023180"/>
    </source>
</evidence>
<evidence type="ECO:0000256" key="12">
    <source>
        <dbReference type="ARBA" id="ARBA00023049"/>
    </source>
</evidence>
<dbReference type="GO" id="GO:0046872">
    <property type="term" value="F:metal ion binding"/>
    <property type="evidence" value="ECO:0007669"/>
    <property type="project" value="UniProtKB-KW"/>
</dbReference>
<name>A0A6A5TSJ3_9PLEO</name>
<keyword evidence="11 14" id="KW-0862">Zinc</keyword>
<evidence type="ECO:0000313" key="18">
    <source>
        <dbReference type="EMBL" id="KAF1955913.1"/>
    </source>
</evidence>
<dbReference type="InterPro" id="IPR045175">
    <property type="entry name" value="M28_fam"/>
</dbReference>
<evidence type="ECO:0000256" key="2">
    <source>
        <dbReference type="ARBA" id="ARBA00004613"/>
    </source>
</evidence>
<dbReference type="GO" id="GO:0005576">
    <property type="term" value="C:extracellular region"/>
    <property type="evidence" value="ECO:0007669"/>
    <property type="project" value="UniProtKB-SubCell"/>
</dbReference>
<keyword evidence="19" id="KW-1185">Reference proteome</keyword>
<dbReference type="CDD" id="cd03876">
    <property type="entry name" value="M28_SGAP_like"/>
    <property type="match status" value="1"/>
</dbReference>
<evidence type="ECO:0000256" key="6">
    <source>
        <dbReference type="ARBA" id="ARBA00022525"/>
    </source>
</evidence>
<dbReference type="Pfam" id="PF02225">
    <property type="entry name" value="PA"/>
    <property type="match status" value="1"/>
</dbReference>
<reference evidence="18" key="1">
    <citation type="journal article" date="2020" name="Stud. Mycol.">
        <title>101 Dothideomycetes genomes: a test case for predicting lifestyles and emergence of pathogens.</title>
        <authorList>
            <person name="Haridas S."/>
            <person name="Albert R."/>
            <person name="Binder M."/>
            <person name="Bloem J."/>
            <person name="Labutti K."/>
            <person name="Salamov A."/>
            <person name="Andreopoulos B."/>
            <person name="Baker S."/>
            <person name="Barry K."/>
            <person name="Bills G."/>
            <person name="Bluhm B."/>
            <person name="Cannon C."/>
            <person name="Castanera R."/>
            <person name="Culley D."/>
            <person name="Daum C."/>
            <person name="Ezra D."/>
            <person name="Gonzalez J."/>
            <person name="Henrissat B."/>
            <person name="Kuo A."/>
            <person name="Liang C."/>
            <person name="Lipzen A."/>
            <person name="Lutzoni F."/>
            <person name="Magnuson J."/>
            <person name="Mondo S."/>
            <person name="Nolan M."/>
            <person name="Ohm R."/>
            <person name="Pangilinan J."/>
            <person name="Park H.-J."/>
            <person name="Ramirez L."/>
            <person name="Alfaro M."/>
            <person name="Sun H."/>
            <person name="Tritt A."/>
            <person name="Yoshinaga Y."/>
            <person name="Zwiers L.-H."/>
            <person name="Turgeon B."/>
            <person name="Goodwin S."/>
            <person name="Spatafora J."/>
            <person name="Crous P."/>
            <person name="Grigoriev I."/>
        </authorList>
    </citation>
    <scope>NUCLEOTIDE SEQUENCE</scope>
    <source>
        <strain evidence="18">CBS 675.92</strain>
    </source>
</reference>
<dbReference type="Proteomes" id="UP000800035">
    <property type="component" value="Unassembled WGS sequence"/>
</dbReference>
<dbReference type="GO" id="GO:0004177">
    <property type="term" value="F:aminopeptidase activity"/>
    <property type="evidence" value="ECO:0007669"/>
    <property type="project" value="UniProtKB-KW"/>
</dbReference>
<keyword evidence="13" id="KW-0325">Glycoprotein</keyword>
<evidence type="ECO:0000256" key="7">
    <source>
        <dbReference type="ARBA" id="ARBA00022670"/>
    </source>
</evidence>
<evidence type="ECO:0000259" key="16">
    <source>
        <dbReference type="Pfam" id="PF02225"/>
    </source>
</evidence>
<dbReference type="PANTHER" id="PTHR12147">
    <property type="entry name" value="METALLOPEPTIDASE M28 FAMILY MEMBER"/>
    <property type="match status" value="1"/>
</dbReference>
<dbReference type="OrthoDB" id="10013407at2759"/>
<dbReference type="GO" id="GO:0008235">
    <property type="term" value="F:metalloexopeptidase activity"/>
    <property type="evidence" value="ECO:0007669"/>
    <property type="project" value="InterPro"/>
</dbReference>
<evidence type="ECO:0000256" key="8">
    <source>
        <dbReference type="ARBA" id="ARBA00022723"/>
    </source>
</evidence>
<evidence type="ECO:0000259" key="17">
    <source>
        <dbReference type="Pfam" id="PF04389"/>
    </source>
</evidence>
<evidence type="ECO:0000256" key="10">
    <source>
        <dbReference type="ARBA" id="ARBA00022801"/>
    </source>
</evidence>
<evidence type="ECO:0000256" key="4">
    <source>
        <dbReference type="ARBA" id="ARBA00011245"/>
    </source>
</evidence>
<dbReference type="InterPro" id="IPR046450">
    <property type="entry name" value="PA_dom_sf"/>
</dbReference>